<dbReference type="Pfam" id="PF00296">
    <property type="entry name" value="Bac_luciferase"/>
    <property type="match status" value="1"/>
</dbReference>
<keyword evidence="2" id="KW-0503">Monooxygenase</keyword>
<evidence type="ECO:0000259" key="3">
    <source>
        <dbReference type="Pfam" id="PF00296"/>
    </source>
</evidence>
<dbReference type="RefSeq" id="WP_160590600.1">
    <property type="nucleotide sequence ID" value="NZ_BAAAFP010000001.1"/>
</dbReference>
<accession>A0A844ZNH8</accession>
<dbReference type="SUPFAM" id="SSF51679">
    <property type="entry name" value="Bacterial luciferase-like"/>
    <property type="match status" value="1"/>
</dbReference>
<protein>
    <submittedName>
        <fullName evidence="4">LLM class flavin-dependent oxidoreductase</fullName>
    </submittedName>
</protein>
<evidence type="ECO:0000256" key="1">
    <source>
        <dbReference type="ARBA" id="ARBA00023002"/>
    </source>
</evidence>
<organism evidence="4 5">
    <name type="scientific">Alteraurantiacibacter aestuarii</name>
    <dbReference type="NCBI Taxonomy" id="650004"/>
    <lineage>
        <taxon>Bacteria</taxon>
        <taxon>Pseudomonadati</taxon>
        <taxon>Pseudomonadota</taxon>
        <taxon>Alphaproteobacteria</taxon>
        <taxon>Sphingomonadales</taxon>
        <taxon>Erythrobacteraceae</taxon>
        <taxon>Alteraurantiacibacter</taxon>
    </lineage>
</organism>
<dbReference type="InterPro" id="IPR050766">
    <property type="entry name" value="Bact_Lucif_Oxidored"/>
</dbReference>
<sequence length="336" mass="36761">MKFGVFDHVDDSGLPLAQHLAARLDMACAYEAAGFHCYHVAEHHGTPLGHAPSPGMLFSALSQRTSRILFGPLVYLLPLYHPLRLIEEVAMLDALSGGRFQLGVGRGVSPIEMGFYGIDMAQQREIFDETLEVLLKGLSSDRLSHEGRFFSFDDVPMTMRPVQRPHPPLWYGAGSPESITWAAHNGVNIVSLALGDRVKQVSGLFRKEWEAGGGAAENLPLVGISRHIVVADSDAQARDLARPAYARWRASLARLWEDRGGGFPLGDLYPPEWDAAEAMGHGCAGSPSTVRDFVLREADGSGINYMVGWFAFGDLRVDDVTRSAQLFAREVMPAFA</sequence>
<dbReference type="GO" id="GO:0016705">
    <property type="term" value="F:oxidoreductase activity, acting on paired donors, with incorporation or reduction of molecular oxygen"/>
    <property type="evidence" value="ECO:0007669"/>
    <property type="project" value="InterPro"/>
</dbReference>
<dbReference type="InterPro" id="IPR036661">
    <property type="entry name" value="Luciferase-like_sf"/>
</dbReference>
<reference evidence="4 5" key="1">
    <citation type="submission" date="2019-12" db="EMBL/GenBank/DDBJ databases">
        <title>Genomic-based taxomic classification of the family Erythrobacteraceae.</title>
        <authorList>
            <person name="Xu L."/>
        </authorList>
    </citation>
    <scope>NUCLEOTIDE SEQUENCE [LARGE SCALE GENOMIC DNA]</scope>
    <source>
        <strain evidence="4 5">JCM 16339</strain>
    </source>
</reference>
<dbReference type="EMBL" id="WTYY01000003">
    <property type="protein sequence ID" value="MXO88387.1"/>
    <property type="molecule type" value="Genomic_DNA"/>
</dbReference>
<gene>
    <name evidence="4" type="ORF">GRI32_06505</name>
</gene>
<dbReference type="GO" id="GO:0004497">
    <property type="term" value="F:monooxygenase activity"/>
    <property type="evidence" value="ECO:0007669"/>
    <property type="project" value="UniProtKB-KW"/>
</dbReference>
<feature type="domain" description="Luciferase-like" evidence="3">
    <location>
        <begin position="1"/>
        <end position="248"/>
    </location>
</feature>
<dbReference type="Proteomes" id="UP000435243">
    <property type="component" value="Unassembled WGS sequence"/>
</dbReference>
<dbReference type="OrthoDB" id="5728724at2"/>
<dbReference type="PANTHER" id="PTHR30137:SF8">
    <property type="entry name" value="BLR5498 PROTEIN"/>
    <property type="match status" value="1"/>
</dbReference>
<evidence type="ECO:0000313" key="4">
    <source>
        <dbReference type="EMBL" id="MXO88387.1"/>
    </source>
</evidence>
<dbReference type="GO" id="GO:0005829">
    <property type="term" value="C:cytosol"/>
    <property type="evidence" value="ECO:0007669"/>
    <property type="project" value="TreeGrafter"/>
</dbReference>
<keyword evidence="1" id="KW-0560">Oxidoreductase</keyword>
<comment type="caution">
    <text evidence="4">The sequence shown here is derived from an EMBL/GenBank/DDBJ whole genome shotgun (WGS) entry which is preliminary data.</text>
</comment>
<dbReference type="PANTHER" id="PTHR30137">
    <property type="entry name" value="LUCIFERASE-LIKE MONOOXYGENASE"/>
    <property type="match status" value="1"/>
</dbReference>
<proteinExistence type="predicted"/>
<evidence type="ECO:0000256" key="2">
    <source>
        <dbReference type="ARBA" id="ARBA00023033"/>
    </source>
</evidence>
<dbReference type="InterPro" id="IPR011251">
    <property type="entry name" value="Luciferase-like_dom"/>
</dbReference>
<evidence type="ECO:0000313" key="5">
    <source>
        <dbReference type="Proteomes" id="UP000435243"/>
    </source>
</evidence>
<name>A0A844ZNH8_9SPHN</name>
<keyword evidence="5" id="KW-1185">Reference proteome</keyword>
<dbReference type="Gene3D" id="3.20.20.30">
    <property type="entry name" value="Luciferase-like domain"/>
    <property type="match status" value="1"/>
</dbReference>
<dbReference type="AlphaFoldDB" id="A0A844ZNH8"/>